<sequence length="128" mass="13640">MSSEDFDNPCIRCGACCSHFRVSFYWGEADDAPGGCVPAALTTQVTPHLRAMCGTHPHAVRCVALEGELGREVRCSIYAQRPSPCHDFAAWELDGSPNEACTRARAAHGLPPLPAIRAGASDAERCVG</sequence>
<protein>
    <submittedName>
        <fullName evidence="1">YkgJ family cysteine cluster protein</fullName>
    </submittedName>
</protein>
<proteinExistence type="predicted"/>
<dbReference type="InterPro" id="IPR005358">
    <property type="entry name" value="Puta_zinc/iron-chelating_dom"/>
</dbReference>
<gene>
    <name evidence="1" type="ORF">ABDB84_18020</name>
</gene>
<reference evidence="1 2" key="1">
    <citation type="journal article" date="2018" name="Int. J. Syst. Evol. Microbiol.">
        <title>Uliginosibacterium sediminicola sp. nov., isolated from freshwater sediment.</title>
        <authorList>
            <person name="Hwang W.M."/>
            <person name="Kim S.M."/>
            <person name="Kang K."/>
            <person name="Ahn T.Y."/>
        </authorList>
    </citation>
    <scope>NUCLEOTIDE SEQUENCE [LARGE SCALE GENOMIC DNA]</scope>
    <source>
        <strain evidence="1 2">M1-21</strain>
    </source>
</reference>
<comment type="caution">
    <text evidence="1">The sequence shown here is derived from an EMBL/GenBank/DDBJ whole genome shotgun (WGS) entry which is preliminary data.</text>
</comment>
<dbReference type="RefSeq" id="WP_345921164.1">
    <property type="nucleotide sequence ID" value="NZ_JBDIVE010000012.1"/>
</dbReference>
<name>A0ABU9Z3N1_9RHOO</name>
<dbReference type="Pfam" id="PF03692">
    <property type="entry name" value="CxxCxxCC"/>
    <property type="match status" value="1"/>
</dbReference>
<evidence type="ECO:0000313" key="2">
    <source>
        <dbReference type="Proteomes" id="UP001410394"/>
    </source>
</evidence>
<organism evidence="1 2">
    <name type="scientific">Uliginosibacterium sediminicola</name>
    <dbReference type="NCBI Taxonomy" id="2024550"/>
    <lineage>
        <taxon>Bacteria</taxon>
        <taxon>Pseudomonadati</taxon>
        <taxon>Pseudomonadota</taxon>
        <taxon>Betaproteobacteria</taxon>
        <taxon>Rhodocyclales</taxon>
        <taxon>Zoogloeaceae</taxon>
        <taxon>Uliginosibacterium</taxon>
    </lineage>
</organism>
<dbReference type="EMBL" id="JBDIVE010000012">
    <property type="protein sequence ID" value="MEN3070387.1"/>
    <property type="molecule type" value="Genomic_DNA"/>
</dbReference>
<accession>A0ABU9Z3N1</accession>
<dbReference type="Proteomes" id="UP001410394">
    <property type="component" value="Unassembled WGS sequence"/>
</dbReference>
<keyword evidence="2" id="KW-1185">Reference proteome</keyword>
<evidence type="ECO:0000313" key="1">
    <source>
        <dbReference type="EMBL" id="MEN3070387.1"/>
    </source>
</evidence>